<organism evidence="1 2">
    <name type="scientific">Persea americana</name>
    <name type="common">Avocado</name>
    <dbReference type="NCBI Taxonomy" id="3435"/>
    <lineage>
        <taxon>Eukaryota</taxon>
        <taxon>Viridiplantae</taxon>
        <taxon>Streptophyta</taxon>
        <taxon>Embryophyta</taxon>
        <taxon>Tracheophyta</taxon>
        <taxon>Spermatophyta</taxon>
        <taxon>Magnoliopsida</taxon>
        <taxon>Magnoliidae</taxon>
        <taxon>Laurales</taxon>
        <taxon>Lauraceae</taxon>
        <taxon>Persea</taxon>
    </lineage>
</organism>
<keyword evidence="2" id="KW-1185">Reference proteome</keyword>
<sequence length="351" mass="38969">MAATAPNTFILSNIHHLVPTKLNGGNYILWKSLFEPILRAHSLLGFIDGTNPCPSKFLPQSDGSSCTTPNTKYLEWIQQDQHLITWINSTLSETVLPYVVGLSTSKSIWDALSKRYSSLSRSHVLQLKNQLQHIKKGSLSMQDYLQQIKMLTDKLAMSGSPVSEEDSILYTLNGLPTQYRPFQTLIRTRSASDPVSIDELHALLVCEELSLGDESLPATTESSTAFSVTNITTASSRGLGHSHGGRGGRYRGRGRGRYQGPQQYQQALQQGVSPPQNSSRQAPLPACQYNLLTTTQFLVALFQDGFPGLINMPINVAFYKRLVTQLPSQVSLYPPMASNFITNQTRHYHSR</sequence>
<evidence type="ECO:0000313" key="2">
    <source>
        <dbReference type="Proteomes" id="UP001234297"/>
    </source>
</evidence>
<reference evidence="1 2" key="1">
    <citation type="journal article" date="2022" name="Hortic Res">
        <title>A haplotype resolved chromosomal level avocado genome allows analysis of novel avocado genes.</title>
        <authorList>
            <person name="Nath O."/>
            <person name="Fletcher S.J."/>
            <person name="Hayward A."/>
            <person name="Shaw L.M."/>
            <person name="Masouleh A.K."/>
            <person name="Furtado A."/>
            <person name="Henry R.J."/>
            <person name="Mitter N."/>
        </authorList>
    </citation>
    <scope>NUCLEOTIDE SEQUENCE [LARGE SCALE GENOMIC DNA]</scope>
    <source>
        <strain evidence="2">cv. Hass</strain>
    </source>
</reference>
<name>A0ACC2M4J5_PERAE</name>
<evidence type="ECO:0000313" key="1">
    <source>
        <dbReference type="EMBL" id="KAJ8640353.1"/>
    </source>
</evidence>
<dbReference type="Proteomes" id="UP001234297">
    <property type="component" value="Chromosome 5"/>
</dbReference>
<proteinExistence type="predicted"/>
<accession>A0ACC2M4J5</accession>
<protein>
    <submittedName>
        <fullName evidence="1">Uncharacterized protein</fullName>
    </submittedName>
</protein>
<gene>
    <name evidence="1" type="ORF">MRB53_017047</name>
</gene>
<dbReference type="EMBL" id="CM056813">
    <property type="protein sequence ID" value="KAJ8640353.1"/>
    <property type="molecule type" value="Genomic_DNA"/>
</dbReference>
<comment type="caution">
    <text evidence="1">The sequence shown here is derived from an EMBL/GenBank/DDBJ whole genome shotgun (WGS) entry which is preliminary data.</text>
</comment>